<proteinExistence type="predicted"/>
<protein>
    <submittedName>
        <fullName evidence="1">Uncharacterized protein</fullName>
    </submittedName>
</protein>
<comment type="caution">
    <text evidence="1">The sequence shown here is derived from an EMBL/GenBank/DDBJ whole genome shotgun (WGS) entry which is preliminary data.</text>
</comment>
<dbReference type="EMBL" id="JACHJJ010000011">
    <property type="protein sequence ID" value="MBB5964386.1"/>
    <property type="molecule type" value="Genomic_DNA"/>
</dbReference>
<name>A0A841DAI4_PLAVE</name>
<sequence>MFSRSGFTGDLEDAAASGRVGLIDLAKLYGAPS</sequence>
<keyword evidence="2" id="KW-1185">Reference proteome</keyword>
<gene>
    <name evidence="1" type="ORF">FHS22_003670</name>
</gene>
<dbReference type="Proteomes" id="UP000562352">
    <property type="component" value="Unassembled WGS sequence"/>
</dbReference>
<dbReference type="AlphaFoldDB" id="A0A841DAI4"/>
<evidence type="ECO:0000313" key="1">
    <source>
        <dbReference type="EMBL" id="MBB5964386.1"/>
    </source>
</evidence>
<reference evidence="1 2" key="1">
    <citation type="submission" date="2020-08" db="EMBL/GenBank/DDBJ databases">
        <title>Genomic Encyclopedia of Type Strains, Phase III (KMG-III): the genomes of soil and plant-associated and newly described type strains.</title>
        <authorList>
            <person name="Whitman W."/>
        </authorList>
    </citation>
    <scope>NUCLEOTIDE SEQUENCE [LARGE SCALE GENOMIC DNA]</scope>
    <source>
        <strain evidence="1 2">CECT 3303</strain>
    </source>
</reference>
<accession>A0A841DAI4</accession>
<organism evidence="1 2">
    <name type="scientific">Planomonospora venezuelensis</name>
    <dbReference type="NCBI Taxonomy" id="1999"/>
    <lineage>
        <taxon>Bacteria</taxon>
        <taxon>Bacillati</taxon>
        <taxon>Actinomycetota</taxon>
        <taxon>Actinomycetes</taxon>
        <taxon>Streptosporangiales</taxon>
        <taxon>Streptosporangiaceae</taxon>
        <taxon>Planomonospora</taxon>
    </lineage>
</organism>
<evidence type="ECO:0000313" key="2">
    <source>
        <dbReference type="Proteomes" id="UP000562352"/>
    </source>
</evidence>